<feature type="region of interest" description="Disordered" evidence="1">
    <location>
        <begin position="1"/>
        <end position="30"/>
    </location>
</feature>
<comment type="caution">
    <text evidence="2">The sequence shown here is derived from an EMBL/GenBank/DDBJ whole genome shotgun (WGS) entry which is preliminary data.</text>
</comment>
<evidence type="ECO:0000256" key="1">
    <source>
        <dbReference type="SAM" id="MobiDB-lite"/>
    </source>
</evidence>
<gene>
    <name evidence="2" type="ORF">H4W79_004865</name>
</gene>
<accession>A0ABR9HNT7</accession>
<sequence length="99" mass="10376">MKFDLHDPAPEESNSSAPASPGCPAPAPAEEFEVGGVKSRYGRAIDSTLSSLSQLRAHVAGRPAPQEPLGRDDLPFDGEDSAQALFRPDLFSGRTGGGR</sequence>
<evidence type="ECO:0000313" key="2">
    <source>
        <dbReference type="EMBL" id="MBE1460651.1"/>
    </source>
</evidence>
<proteinExistence type="predicted"/>
<reference evidence="2 3" key="1">
    <citation type="submission" date="2020-10" db="EMBL/GenBank/DDBJ databases">
        <title>Sequencing the genomes of 1000 actinobacteria strains.</title>
        <authorList>
            <person name="Klenk H.-P."/>
        </authorList>
    </citation>
    <scope>NUCLEOTIDE SEQUENCE [LARGE SCALE GENOMIC DNA]</scope>
    <source>
        <strain evidence="2 3">DSM 45157</strain>
    </source>
</reference>
<organism evidence="2 3">
    <name type="scientific">Nocardiopsis terrae</name>
    <dbReference type="NCBI Taxonomy" id="372655"/>
    <lineage>
        <taxon>Bacteria</taxon>
        <taxon>Bacillati</taxon>
        <taxon>Actinomycetota</taxon>
        <taxon>Actinomycetes</taxon>
        <taxon>Streptosporangiales</taxon>
        <taxon>Nocardiopsidaceae</taxon>
        <taxon>Nocardiopsis</taxon>
    </lineage>
</organism>
<dbReference type="RefSeq" id="WP_191267802.1">
    <property type="nucleotide sequence ID" value="NZ_BMXJ01000001.1"/>
</dbReference>
<feature type="compositionally biased region" description="Low complexity" evidence="1">
    <location>
        <begin position="11"/>
        <end position="20"/>
    </location>
</feature>
<protein>
    <submittedName>
        <fullName evidence="2">Uncharacterized protein</fullName>
    </submittedName>
</protein>
<name>A0ABR9HNT7_9ACTN</name>
<dbReference type="EMBL" id="JADBDY010000001">
    <property type="protein sequence ID" value="MBE1460651.1"/>
    <property type="molecule type" value="Genomic_DNA"/>
</dbReference>
<evidence type="ECO:0000313" key="3">
    <source>
        <dbReference type="Proteomes" id="UP000598217"/>
    </source>
</evidence>
<feature type="region of interest" description="Disordered" evidence="1">
    <location>
        <begin position="58"/>
        <end position="99"/>
    </location>
</feature>
<dbReference type="Proteomes" id="UP000598217">
    <property type="component" value="Unassembled WGS sequence"/>
</dbReference>
<keyword evidence="3" id="KW-1185">Reference proteome</keyword>